<accession>A0A7X0F7X6</accession>
<dbReference type="Gene3D" id="3.90.226.10">
    <property type="entry name" value="2-enoyl-CoA Hydratase, Chain A, domain 1"/>
    <property type="match status" value="1"/>
</dbReference>
<evidence type="ECO:0000256" key="1">
    <source>
        <dbReference type="ARBA" id="ARBA00005254"/>
    </source>
</evidence>
<dbReference type="InterPro" id="IPR029045">
    <property type="entry name" value="ClpP/crotonase-like_dom_sf"/>
</dbReference>
<organism evidence="2 3">
    <name type="scientific">Aminobacter aganoensis</name>
    <dbReference type="NCBI Taxonomy" id="83264"/>
    <lineage>
        <taxon>Bacteria</taxon>
        <taxon>Pseudomonadati</taxon>
        <taxon>Pseudomonadota</taxon>
        <taxon>Alphaproteobacteria</taxon>
        <taxon>Hyphomicrobiales</taxon>
        <taxon>Phyllobacteriaceae</taxon>
        <taxon>Aminobacter</taxon>
    </lineage>
</organism>
<dbReference type="PANTHER" id="PTHR42964">
    <property type="entry name" value="ENOYL-COA HYDRATASE"/>
    <property type="match status" value="1"/>
</dbReference>
<dbReference type="InterPro" id="IPR051683">
    <property type="entry name" value="Enoyl-CoA_Hydratase/Isomerase"/>
</dbReference>
<gene>
    <name evidence="2" type="ORF">GGR00_002392</name>
</gene>
<dbReference type="PANTHER" id="PTHR42964:SF1">
    <property type="entry name" value="POLYKETIDE BIOSYNTHESIS ENOYL-COA HYDRATASE PKSH-RELATED"/>
    <property type="match status" value="1"/>
</dbReference>
<evidence type="ECO:0000313" key="3">
    <source>
        <dbReference type="Proteomes" id="UP000536262"/>
    </source>
</evidence>
<proteinExistence type="inferred from homology"/>
<comment type="caution">
    <text evidence="2">The sequence shown here is derived from an EMBL/GenBank/DDBJ whole genome shotgun (WGS) entry which is preliminary data.</text>
</comment>
<dbReference type="InterPro" id="IPR014748">
    <property type="entry name" value="Enoyl-CoA_hydra_C"/>
</dbReference>
<sequence>METEPLLVTTNDGVATIVINRSARKNAVTQAMWVDLAARVNAFSADPDARVIVLRGAGDDFSAGADIGEFDTLRGTAESARAYEATNSAAFAALRNCAIPVIAAIRGICFGGGFGLAAACDLRIATADAQFAVPAARLGLAYPQDAMGDIVWAAGPQMARYLTYTAGRIDARAALGAGFLLEIVEADRFDTRISEIARTISENAPLSVRASKAAIRAALSHDADEAALAQAVGDTTFVSTDYAEGRAAFHARRTPVFRGR</sequence>
<dbReference type="CDD" id="cd06558">
    <property type="entry name" value="crotonase-like"/>
    <property type="match status" value="1"/>
</dbReference>
<name>A0A7X0F7X6_9HYPH</name>
<dbReference type="Pfam" id="PF00378">
    <property type="entry name" value="ECH_1"/>
    <property type="match status" value="1"/>
</dbReference>
<keyword evidence="3" id="KW-1185">Reference proteome</keyword>
<dbReference type="AlphaFoldDB" id="A0A7X0F7X6"/>
<dbReference type="RefSeq" id="WP_184699520.1">
    <property type="nucleotide sequence ID" value="NZ_BAABEG010000001.1"/>
</dbReference>
<dbReference type="GO" id="GO:0003824">
    <property type="term" value="F:catalytic activity"/>
    <property type="evidence" value="ECO:0007669"/>
    <property type="project" value="UniProtKB-ARBA"/>
</dbReference>
<reference evidence="2 3" key="1">
    <citation type="submission" date="2020-08" db="EMBL/GenBank/DDBJ databases">
        <title>Genomic Encyclopedia of Type Strains, Phase IV (KMG-IV): sequencing the most valuable type-strain genomes for metagenomic binning, comparative biology and taxonomic classification.</title>
        <authorList>
            <person name="Goeker M."/>
        </authorList>
    </citation>
    <scope>NUCLEOTIDE SEQUENCE [LARGE SCALE GENOMIC DNA]</scope>
    <source>
        <strain evidence="2 3">DSM 7051</strain>
    </source>
</reference>
<dbReference type="SUPFAM" id="SSF52096">
    <property type="entry name" value="ClpP/crotonase"/>
    <property type="match status" value="1"/>
</dbReference>
<dbReference type="GO" id="GO:0008300">
    <property type="term" value="P:isoprenoid catabolic process"/>
    <property type="evidence" value="ECO:0007669"/>
    <property type="project" value="TreeGrafter"/>
</dbReference>
<dbReference type="EMBL" id="JACHOU010000004">
    <property type="protein sequence ID" value="MBB6354608.1"/>
    <property type="molecule type" value="Genomic_DNA"/>
</dbReference>
<evidence type="ECO:0000313" key="2">
    <source>
        <dbReference type="EMBL" id="MBB6354608.1"/>
    </source>
</evidence>
<dbReference type="InterPro" id="IPR001753">
    <property type="entry name" value="Enoyl-CoA_hydra/iso"/>
</dbReference>
<comment type="similarity">
    <text evidence="1">Belongs to the enoyl-CoA hydratase/isomerase family.</text>
</comment>
<dbReference type="Gene3D" id="1.10.12.10">
    <property type="entry name" value="Lyase 2-enoyl-coa Hydratase, Chain A, domain 2"/>
    <property type="match status" value="1"/>
</dbReference>
<dbReference type="Proteomes" id="UP000536262">
    <property type="component" value="Unassembled WGS sequence"/>
</dbReference>
<protein>
    <submittedName>
        <fullName evidence="2">Enoyl-CoA hydratase/carnithine racemase</fullName>
    </submittedName>
</protein>